<dbReference type="AlphaFoldDB" id="A0A2N0BED4"/>
<dbReference type="SUPFAM" id="SSF63829">
    <property type="entry name" value="Calcium-dependent phosphotriesterase"/>
    <property type="match status" value="1"/>
</dbReference>
<dbReference type="EMBL" id="NPEF02000005">
    <property type="protein sequence ID" value="MDV6235185.1"/>
    <property type="molecule type" value="Genomic_DNA"/>
</dbReference>
<dbReference type="RefSeq" id="WP_100764449.1">
    <property type="nucleotide sequence ID" value="NZ_NPEF02000005.1"/>
</dbReference>
<dbReference type="Gene3D" id="2.120.10.30">
    <property type="entry name" value="TolB, C-terminal domain"/>
    <property type="match status" value="2"/>
</dbReference>
<name>A0A2N0BED4_9LEPT</name>
<sequence length="793" mass="84614">MIRTAVSRILIFCCLGCSQSIYNPAVPFSNAWFQQQILVCWLGSSFGLLGDRCIYPNAIGQNDTVSNLNVRFGTSVATMKLAFNPLTGLRERVILSEEPSGRVRIWNRPSAVLNTIPDAVIGAADVDTTSFFNNSRLPEARIIGGAYRTCSCGGQIFVTDSNFNRVLVWNEPVSGTYPSASFVLGQPDFTSSTANNGGLGPSSLNTPEGIDCYQNRLYVGDSSNGRILIYSLPVVSNFQAAVGILGKSSYTDSSSGIPAQNRVGNRLADIFVSEEGLYLTDTLNYRVLGWNLSTLSDGAPAKFVLGQADFVSGGIAATSGNTLSSPSSVFVGEGKLLVSDSDNNRMIGLNTIPNLNGSDVIGGNFDFILGQPNAANGSVDGGLASIGPSGMSNPSGGFFSGGDLYVMDGSNSRIAVWNQNTLSYAGTEFVAADRIFGQSKPTTGFDNNGNPRKDSINPVSAATDGTRLYVVDNLRNRILVWNRIPLESGPVPDFVLGQPDLDGDQPNAGGPVGPLTFNRPGKIKIVGGKFLLADQSNERVLVWDHPPAHPADAPALVIGQPNFTTNTPILSPTADSTGSPIDMDTDGTKLAVVDSRFSRVMIWNTFPTLNGASADVVVGRVDFLDNSAAGPPDAFNLLDANGVLFYRGKLIVSDGEGIRIKIWNQIPTANYSPADLVLGQPDMNTAIPNNGLGSFPPFVNERSLAFPYFPFILKDSLAVVDLASNRILVWDTFPTANYAPAGRVIGQPNFYSAYANSTGIGPYSLSAPAGAFYEKERLWIVDAFNYRIISYPY</sequence>
<evidence type="ECO:0000313" key="3">
    <source>
        <dbReference type="Proteomes" id="UP000232122"/>
    </source>
</evidence>
<evidence type="ECO:0008006" key="4">
    <source>
        <dbReference type="Google" id="ProtNLM"/>
    </source>
</evidence>
<comment type="caution">
    <text evidence="2">The sequence shown here is derived from an EMBL/GenBank/DDBJ whole genome shotgun (WGS) entry which is preliminary data.</text>
</comment>
<proteinExistence type="predicted"/>
<dbReference type="SUPFAM" id="SSF63825">
    <property type="entry name" value="YWTD domain"/>
    <property type="match status" value="1"/>
</dbReference>
<dbReference type="InterPro" id="IPR011042">
    <property type="entry name" value="6-blade_b-propeller_TolB-like"/>
</dbReference>
<reference evidence="1" key="3">
    <citation type="submission" date="2023-10" db="EMBL/GenBank/DDBJ databases">
        <authorList>
            <person name="Picardeau M."/>
            <person name="Thibeaux R."/>
        </authorList>
    </citation>
    <scope>NUCLEOTIDE SEQUENCE</scope>
    <source>
        <strain evidence="1">ATI7-C-A5</strain>
    </source>
</reference>
<protein>
    <recommendedName>
        <fullName evidence="4">NHL repeat protein</fullName>
    </recommendedName>
</protein>
<evidence type="ECO:0000313" key="2">
    <source>
        <dbReference type="EMBL" id="PJZ94811.1"/>
    </source>
</evidence>
<reference evidence="2" key="1">
    <citation type="submission" date="2017-07" db="EMBL/GenBank/DDBJ databases">
        <title>Leptospira spp. isolated from tropical soils.</title>
        <authorList>
            <person name="Thibeaux R."/>
            <person name="Iraola G."/>
            <person name="Ferres I."/>
            <person name="Bierque E."/>
            <person name="Girault D."/>
            <person name="Soupe-Gilbert M.-E."/>
            <person name="Picardeau M."/>
            <person name="Goarant C."/>
        </authorList>
    </citation>
    <scope>NUCLEOTIDE SEQUENCE [LARGE SCALE GENOMIC DNA]</scope>
    <source>
        <strain evidence="2">ATI7-C-A5</strain>
    </source>
</reference>
<accession>A0A2N0BED4</accession>
<dbReference type="SUPFAM" id="SSF101898">
    <property type="entry name" value="NHL repeat"/>
    <property type="match status" value="1"/>
</dbReference>
<keyword evidence="3" id="KW-1185">Reference proteome</keyword>
<gene>
    <name evidence="2" type="ORF">CH379_00525</name>
    <name evidence="1" type="ORF">CH379_006035</name>
</gene>
<reference evidence="1 3" key="2">
    <citation type="journal article" date="2018" name="Microb. Genom.">
        <title>Deciphering the unexplored Leptospira diversity from soils uncovers genomic evolution to virulence.</title>
        <authorList>
            <person name="Thibeaux R."/>
            <person name="Iraola G."/>
            <person name="Ferres I."/>
            <person name="Bierque E."/>
            <person name="Girault D."/>
            <person name="Soupe-Gilbert M.E."/>
            <person name="Picardeau M."/>
            <person name="Goarant C."/>
        </authorList>
    </citation>
    <scope>NUCLEOTIDE SEQUENCE [LARGE SCALE GENOMIC DNA]</scope>
    <source>
        <strain evidence="1 3">ATI7-C-A5</strain>
    </source>
</reference>
<dbReference type="EMBL" id="NPEF01000003">
    <property type="protein sequence ID" value="PJZ94811.1"/>
    <property type="molecule type" value="Genomic_DNA"/>
</dbReference>
<dbReference type="Proteomes" id="UP000232122">
    <property type="component" value="Unassembled WGS sequence"/>
</dbReference>
<dbReference type="OrthoDB" id="9799230at2"/>
<evidence type="ECO:0000313" key="1">
    <source>
        <dbReference type="EMBL" id="MDV6235185.1"/>
    </source>
</evidence>
<organism evidence="2">
    <name type="scientific">Leptospira ellisii</name>
    <dbReference type="NCBI Taxonomy" id="2023197"/>
    <lineage>
        <taxon>Bacteria</taxon>
        <taxon>Pseudomonadati</taxon>
        <taxon>Spirochaetota</taxon>
        <taxon>Spirochaetia</taxon>
        <taxon>Leptospirales</taxon>
        <taxon>Leptospiraceae</taxon>
        <taxon>Leptospira</taxon>
    </lineage>
</organism>